<name>A0A0G1VCG4_9BACT</name>
<accession>A0A0G1VCG4</accession>
<gene>
    <name evidence="2" type="ORF">UY02_C0041G0002</name>
</gene>
<reference evidence="2 3" key="1">
    <citation type="journal article" date="2015" name="Nature">
        <title>rRNA introns, odd ribosomes, and small enigmatic genomes across a large radiation of phyla.</title>
        <authorList>
            <person name="Brown C.T."/>
            <person name="Hug L.A."/>
            <person name="Thomas B.C."/>
            <person name="Sharon I."/>
            <person name="Castelle C.J."/>
            <person name="Singh A."/>
            <person name="Wilkins M.J."/>
            <person name="Williams K.H."/>
            <person name="Banfield J.F."/>
        </authorList>
    </citation>
    <scope>NUCLEOTIDE SEQUENCE [LARGE SCALE GENOMIC DNA]</scope>
</reference>
<comment type="caution">
    <text evidence="2">The sequence shown here is derived from an EMBL/GenBank/DDBJ whole genome shotgun (WGS) entry which is preliminary data.</text>
</comment>
<evidence type="ECO:0000313" key="2">
    <source>
        <dbReference type="EMBL" id="KKU75848.1"/>
    </source>
</evidence>
<keyword evidence="1" id="KW-0472">Membrane</keyword>
<feature type="transmembrane region" description="Helical" evidence="1">
    <location>
        <begin position="6"/>
        <end position="24"/>
    </location>
</feature>
<dbReference type="AlphaFoldDB" id="A0A0G1VCG4"/>
<evidence type="ECO:0008006" key="4">
    <source>
        <dbReference type="Google" id="ProtNLM"/>
    </source>
</evidence>
<proteinExistence type="predicted"/>
<keyword evidence="1" id="KW-1133">Transmembrane helix</keyword>
<dbReference type="EMBL" id="LCOK01000041">
    <property type="protein sequence ID" value="KKU75848.1"/>
    <property type="molecule type" value="Genomic_DNA"/>
</dbReference>
<evidence type="ECO:0000313" key="3">
    <source>
        <dbReference type="Proteomes" id="UP000034682"/>
    </source>
</evidence>
<protein>
    <recommendedName>
        <fullName evidence="4">FeoB-associated Cys-rich membrane protein</fullName>
    </recommendedName>
</protein>
<organism evidence="2 3">
    <name type="scientific">Candidatus Giovannonibacteria bacterium GW2011_GWB1_47_6b</name>
    <dbReference type="NCBI Taxonomy" id="1618655"/>
    <lineage>
        <taxon>Bacteria</taxon>
        <taxon>Candidatus Giovannoniibacteriota</taxon>
    </lineage>
</organism>
<sequence>MDIAELGPWVFIVTGAVLIFLKWLRWRKKGNCTACACCKCKCEECLRRSTPFE</sequence>
<dbReference type="Proteomes" id="UP000034682">
    <property type="component" value="Unassembled WGS sequence"/>
</dbReference>
<keyword evidence="1" id="KW-0812">Transmembrane</keyword>
<evidence type="ECO:0000256" key="1">
    <source>
        <dbReference type="SAM" id="Phobius"/>
    </source>
</evidence>